<dbReference type="InterPro" id="IPR025520">
    <property type="entry name" value="DUF4408"/>
</dbReference>
<dbReference type="STRING" id="3983.A0A2C9UA24"/>
<comment type="caution">
    <text evidence="4">The sequence shown here is derived from an EMBL/GenBank/DDBJ whole genome shotgun (WGS) entry which is preliminary data.</text>
</comment>
<evidence type="ECO:0000256" key="2">
    <source>
        <dbReference type="SAM" id="Phobius"/>
    </source>
</evidence>
<evidence type="ECO:0000313" key="4">
    <source>
        <dbReference type="EMBL" id="OAY26864.1"/>
    </source>
</evidence>
<keyword evidence="5" id="KW-1185">Reference proteome</keyword>
<name>A0A2C9UA24_MANES</name>
<evidence type="ECO:0000259" key="3">
    <source>
        <dbReference type="Pfam" id="PF14364"/>
    </source>
</evidence>
<sequence>MFEESVSSIPSIWASMNSWFTPSVLFVFLNLMIGTIAISSRLASASTKPAHHQDDNKHHPHHHPLARSPSVLQRFKSINFYSYRSPESTSVTYEKSQQFDSHFTSPQEEYHQNQPFVSRSPSMLQRLKSVNLYNYFSQEPISNTVPRTQETHTHFTLQPVYQQEKEQLEEQEEGVDTEEEETEEIQDQEQTLDEIYSKLKSNNKVSISKSDTKPTSGDVPTKLQKKMKKSASSKSAFVHSEEDDIVEARRPATVRESKTKATEMDDAEVDARADDFINRFKQQLKLQRIDSIIRDKEMSSSGKGN</sequence>
<feature type="domain" description="DUF4408" evidence="3">
    <location>
        <begin position="10"/>
        <end position="42"/>
    </location>
</feature>
<feature type="region of interest" description="Disordered" evidence="1">
    <location>
        <begin position="205"/>
        <end position="266"/>
    </location>
</feature>
<feature type="region of interest" description="Disordered" evidence="1">
    <location>
        <begin position="47"/>
        <end position="68"/>
    </location>
</feature>
<evidence type="ECO:0000256" key="1">
    <source>
        <dbReference type="SAM" id="MobiDB-lite"/>
    </source>
</evidence>
<feature type="compositionally biased region" description="Basic and acidic residues" evidence="1">
    <location>
        <begin position="246"/>
        <end position="266"/>
    </location>
</feature>
<reference evidence="5" key="1">
    <citation type="journal article" date="2016" name="Nat. Biotechnol.">
        <title>Sequencing wild and cultivated cassava and related species reveals extensive interspecific hybridization and genetic diversity.</title>
        <authorList>
            <person name="Bredeson J.V."/>
            <person name="Lyons J.B."/>
            <person name="Prochnik S.E."/>
            <person name="Wu G.A."/>
            <person name="Ha C.M."/>
            <person name="Edsinger-Gonzales E."/>
            <person name="Grimwood J."/>
            <person name="Schmutz J."/>
            <person name="Rabbi I.Y."/>
            <person name="Egesi C."/>
            <person name="Nauluvula P."/>
            <person name="Lebot V."/>
            <person name="Ndunguru J."/>
            <person name="Mkamilo G."/>
            <person name="Bart R.S."/>
            <person name="Setter T.L."/>
            <person name="Gleadow R.M."/>
            <person name="Kulakow P."/>
            <person name="Ferguson M.E."/>
            <person name="Rounsley S."/>
            <person name="Rokhsar D.S."/>
        </authorList>
    </citation>
    <scope>NUCLEOTIDE SEQUENCE [LARGE SCALE GENOMIC DNA]</scope>
    <source>
        <strain evidence="5">cv. AM560-2</strain>
    </source>
</reference>
<evidence type="ECO:0000313" key="5">
    <source>
        <dbReference type="Proteomes" id="UP000091857"/>
    </source>
</evidence>
<dbReference type="EMBL" id="CM004402">
    <property type="protein sequence ID" value="OAY26864.1"/>
    <property type="molecule type" value="Genomic_DNA"/>
</dbReference>
<dbReference type="Proteomes" id="UP000091857">
    <property type="component" value="Chromosome 16"/>
</dbReference>
<dbReference type="OrthoDB" id="1931904at2759"/>
<dbReference type="InterPro" id="IPR008480">
    <property type="entry name" value="DUF761_pln"/>
</dbReference>
<gene>
    <name evidence="4" type="ORF">MANES_16G080900v8</name>
</gene>
<feature type="region of interest" description="Disordered" evidence="1">
    <location>
        <begin position="164"/>
        <end position="189"/>
    </location>
</feature>
<dbReference type="OMA" id="LYSWFTP"/>
<organism evidence="4 5">
    <name type="scientific">Manihot esculenta</name>
    <name type="common">Cassava</name>
    <name type="synonym">Jatropha manihot</name>
    <dbReference type="NCBI Taxonomy" id="3983"/>
    <lineage>
        <taxon>Eukaryota</taxon>
        <taxon>Viridiplantae</taxon>
        <taxon>Streptophyta</taxon>
        <taxon>Embryophyta</taxon>
        <taxon>Tracheophyta</taxon>
        <taxon>Spermatophyta</taxon>
        <taxon>Magnoliopsida</taxon>
        <taxon>eudicotyledons</taxon>
        <taxon>Gunneridae</taxon>
        <taxon>Pentapetalae</taxon>
        <taxon>rosids</taxon>
        <taxon>fabids</taxon>
        <taxon>Malpighiales</taxon>
        <taxon>Euphorbiaceae</taxon>
        <taxon>Crotonoideae</taxon>
        <taxon>Manihoteae</taxon>
        <taxon>Manihot</taxon>
    </lineage>
</organism>
<feature type="transmembrane region" description="Helical" evidence="2">
    <location>
        <begin position="20"/>
        <end position="38"/>
    </location>
</feature>
<dbReference type="AlphaFoldDB" id="A0A2C9UA24"/>
<keyword evidence="2" id="KW-1133">Transmembrane helix</keyword>
<accession>A0A2C9UA24</accession>
<feature type="compositionally biased region" description="Polar residues" evidence="1">
    <location>
        <begin position="205"/>
        <end position="215"/>
    </location>
</feature>
<proteinExistence type="predicted"/>
<dbReference type="PANTHER" id="PTHR33098:SF53">
    <property type="entry name" value="OS05G0540900 PROTEIN"/>
    <property type="match status" value="1"/>
</dbReference>
<dbReference type="Pfam" id="PF14364">
    <property type="entry name" value="DUF4408"/>
    <property type="match status" value="1"/>
</dbReference>
<keyword evidence="2" id="KW-0472">Membrane</keyword>
<dbReference type="Gramene" id="Manes.16G080900.1.v8.1">
    <property type="protein sequence ID" value="Manes.16G080900.1.v8.1.CDS.1"/>
    <property type="gene ID" value="Manes.16G080900.v8.1"/>
</dbReference>
<protein>
    <recommendedName>
        <fullName evidence="3">DUF4408 domain-containing protein</fullName>
    </recommendedName>
</protein>
<feature type="compositionally biased region" description="Acidic residues" evidence="1">
    <location>
        <begin position="169"/>
        <end position="189"/>
    </location>
</feature>
<dbReference type="Pfam" id="PF05553">
    <property type="entry name" value="DUF761"/>
    <property type="match status" value="1"/>
</dbReference>
<dbReference type="PANTHER" id="PTHR33098">
    <property type="entry name" value="COTTON FIBER (DUF761)"/>
    <property type="match status" value="1"/>
</dbReference>
<keyword evidence="2" id="KW-0812">Transmembrane</keyword>